<dbReference type="RefSeq" id="WP_127764903.1">
    <property type="nucleotide sequence ID" value="NZ_SADE01000001.1"/>
</dbReference>
<gene>
    <name evidence="3" type="ORF">EOI86_09975</name>
</gene>
<dbReference type="EMBL" id="SADE01000001">
    <property type="protein sequence ID" value="RVU39532.1"/>
    <property type="molecule type" value="Genomic_DNA"/>
</dbReference>
<evidence type="ECO:0000256" key="2">
    <source>
        <dbReference type="SAM" id="Phobius"/>
    </source>
</evidence>
<protein>
    <submittedName>
        <fullName evidence="3">Uncharacterized protein</fullName>
    </submittedName>
</protein>
<feature type="region of interest" description="Disordered" evidence="1">
    <location>
        <begin position="46"/>
        <end position="69"/>
    </location>
</feature>
<proteinExistence type="predicted"/>
<keyword evidence="2" id="KW-0472">Membrane</keyword>
<evidence type="ECO:0000313" key="3">
    <source>
        <dbReference type="EMBL" id="RVU39532.1"/>
    </source>
</evidence>
<dbReference type="Proteomes" id="UP000287447">
    <property type="component" value="Unassembled WGS sequence"/>
</dbReference>
<dbReference type="OrthoDB" id="3254802at2"/>
<evidence type="ECO:0000256" key="1">
    <source>
        <dbReference type="SAM" id="MobiDB-lite"/>
    </source>
</evidence>
<name>A0A3S2VSL1_9PROT</name>
<organism evidence="3 4">
    <name type="scientific">Hwanghaeella grinnelliae</name>
    <dbReference type="NCBI Taxonomy" id="2500179"/>
    <lineage>
        <taxon>Bacteria</taxon>
        <taxon>Pseudomonadati</taxon>
        <taxon>Pseudomonadota</taxon>
        <taxon>Alphaproteobacteria</taxon>
        <taxon>Rhodospirillales</taxon>
        <taxon>Rhodospirillaceae</taxon>
        <taxon>Hwanghaeella</taxon>
    </lineage>
</organism>
<evidence type="ECO:0000313" key="4">
    <source>
        <dbReference type="Proteomes" id="UP000287447"/>
    </source>
</evidence>
<feature type="transmembrane region" description="Helical" evidence="2">
    <location>
        <begin position="6"/>
        <end position="23"/>
    </location>
</feature>
<keyword evidence="4" id="KW-1185">Reference proteome</keyword>
<accession>A0A3S2VSL1</accession>
<comment type="caution">
    <text evidence="3">The sequence shown here is derived from an EMBL/GenBank/DDBJ whole genome shotgun (WGS) entry which is preliminary data.</text>
</comment>
<sequence>MIKTAIVLAVIVLVAGAFILRAMRAMKAQIESDADEADDWTGAKRFGGKFEGDAGGVSETNRPPPEDEIRRTWTPIRAPVNGALSKPGGTATIPVSDAQLRKYADWCDRRCTGAWLIVLPVSGPATLWFRNRADAEAFARVWHPLAGT</sequence>
<keyword evidence="2" id="KW-1133">Transmembrane helix</keyword>
<keyword evidence="2" id="KW-0812">Transmembrane</keyword>
<dbReference type="AlphaFoldDB" id="A0A3S2VSL1"/>
<reference evidence="4" key="1">
    <citation type="submission" date="2019-01" db="EMBL/GenBank/DDBJ databases">
        <title>Gri0909 isolated from a small marine red alga.</title>
        <authorList>
            <person name="Kim J."/>
            <person name="Jeong S.E."/>
            <person name="Jeon C.O."/>
        </authorList>
    </citation>
    <scope>NUCLEOTIDE SEQUENCE [LARGE SCALE GENOMIC DNA]</scope>
    <source>
        <strain evidence="4">Gri0909</strain>
    </source>
</reference>